<feature type="domain" description="Bacterial type II secretion system protein E" evidence="3">
    <location>
        <begin position="309"/>
        <end position="323"/>
    </location>
</feature>
<evidence type="ECO:0000313" key="4">
    <source>
        <dbReference type="EMBL" id="MDT0630559.1"/>
    </source>
</evidence>
<dbReference type="InterPro" id="IPR050921">
    <property type="entry name" value="T4SS_GSP_E_ATPase"/>
</dbReference>
<evidence type="ECO:0000256" key="2">
    <source>
        <dbReference type="SAM" id="MobiDB-lite"/>
    </source>
</evidence>
<accession>A0ABU3BMP8</accession>
<dbReference type="Pfam" id="PF00437">
    <property type="entry name" value="T2SSE"/>
    <property type="match status" value="1"/>
</dbReference>
<gene>
    <name evidence="4" type="ORF">RM540_02260</name>
</gene>
<comment type="caution">
    <text evidence="4">The sequence shown here is derived from an EMBL/GenBank/DDBJ whole genome shotgun (WGS) entry which is preliminary data.</text>
</comment>
<dbReference type="EMBL" id="JAVRHT010000003">
    <property type="protein sequence ID" value="MDT0630559.1"/>
    <property type="molecule type" value="Genomic_DNA"/>
</dbReference>
<keyword evidence="5" id="KW-1185">Reference proteome</keyword>
<protein>
    <submittedName>
        <fullName evidence="4">Type IV pilus twitching motility protein PilT</fullName>
    </submittedName>
</protein>
<comment type="similarity">
    <text evidence="1">Belongs to the GSP E family.</text>
</comment>
<feature type="region of interest" description="Disordered" evidence="2">
    <location>
        <begin position="1"/>
        <end position="29"/>
    </location>
</feature>
<dbReference type="PROSITE" id="PS00662">
    <property type="entry name" value="T2SP_E"/>
    <property type="match status" value="1"/>
</dbReference>
<dbReference type="Gene3D" id="3.30.450.90">
    <property type="match status" value="1"/>
</dbReference>
<evidence type="ECO:0000259" key="3">
    <source>
        <dbReference type="PROSITE" id="PS00662"/>
    </source>
</evidence>
<sequence length="467" mass="50704">MTPSPFSPRELADAPPAPPHAAAGAVPGALPGTTPVWTAPAAGPGAAGLGAAPSAGVDADGFQRIPPFVRQVARSAPRLLAGEDRLKFYAEAVGRLPTEHRGAMRDVVDQYAARMHGMEASDLDMGGPATSGRVWYRVDGEKTPHFELGIASNDEVDLLILNLLSDRQLGDLWAAQSADFSYQVEGEDGARKRFRSTAYFDNQHLGVCLRAVNETVRGLESLGFHPVIQRGLLFSNVRSGLALVTGVTGSGKSTTLDAVIDANNQDFDGHIVIIAKPLEYVHHPARCIVRHREVGPDVPSFKVGVSQALRQDPDIIMIGEMRDPETIDSAIEAADTGHKVFSTLHTASAVESIDRIVAEYPPFEQERVRSRLGDVLNCVVSQKLPPKIGGGRVLAKEVLWVTASVKAAIHNNNTGEIYQMMWEGGRQGMTTLEQDLYRLARERKITPETGLQYSNNKRRFQQLMQGR</sequence>
<dbReference type="Gene3D" id="3.40.50.300">
    <property type="entry name" value="P-loop containing nucleotide triphosphate hydrolases"/>
    <property type="match status" value="1"/>
</dbReference>
<evidence type="ECO:0000256" key="1">
    <source>
        <dbReference type="ARBA" id="ARBA00006611"/>
    </source>
</evidence>
<organism evidence="4 5">
    <name type="scientific">Rubrivirga litoralis</name>
    <dbReference type="NCBI Taxonomy" id="3075598"/>
    <lineage>
        <taxon>Bacteria</taxon>
        <taxon>Pseudomonadati</taxon>
        <taxon>Rhodothermota</taxon>
        <taxon>Rhodothermia</taxon>
        <taxon>Rhodothermales</taxon>
        <taxon>Rubricoccaceae</taxon>
        <taxon>Rubrivirga</taxon>
    </lineage>
</organism>
<evidence type="ECO:0000313" key="5">
    <source>
        <dbReference type="Proteomes" id="UP001267426"/>
    </source>
</evidence>
<proteinExistence type="inferred from homology"/>
<dbReference type="InterPro" id="IPR006321">
    <property type="entry name" value="PilT/PilU"/>
</dbReference>
<dbReference type="SUPFAM" id="SSF52540">
    <property type="entry name" value="P-loop containing nucleoside triphosphate hydrolases"/>
    <property type="match status" value="1"/>
</dbReference>
<dbReference type="PANTHER" id="PTHR30486:SF6">
    <property type="entry name" value="TYPE IV PILUS RETRACTATION ATPASE PILT"/>
    <property type="match status" value="1"/>
</dbReference>
<dbReference type="Proteomes" id="UP001267426">
    <property type="component" value="Unassembled WGS sequence"/>
</dbReference>
<feature type="compositionally biased region" description="Low complexity" evidence="2">
    <location>
        <begin position="20"/>
        <end position="29"/>
    </location>
</feature>
<reference evidence="4 5" key="1">
    <citation type="submission" date="2023-09" db="EMBL/GenBank/DDBJ databases">
        <authorList>
            <person name="Rey-Velasco X."/>
        </authorList>
    </citation>
    <scope>NUCLEOTIDE SEQUENCE [LARGE SCALE GENOMIC DNA]</scope>
    <source>
        <strain evidence="4 5">F394</strain>
    </source>
</reference>
<dbReference type="PANTHER" id="PTHR30486">
    <property type="entry name" value="TWITCHING MOTILITY PROTEIN PILT"/>
    <property type="match status" value="1"/>
</dbReference>
<dbReference type="CDD" id="cd01131">
    <property type="entry name" value="PilT"/>
    <property type="match status" value="1"/>
</dbReference>
<dbReference type="RefSeq" id="WP_311661751.1">
    <property type="nucleotide sequence ID" value="NZ_JAVRHT010000003.1"/>
</dbReference>
<dbReference type="InterPro" id="IPR027417">
    <property type="entry name" value="P-loop_NTPase"/>
</dbReference>
<dbReference type="InterPro" id="IPR001482">
    <property type="entry name" value="T2SS/T4SS_dom"/>
</dbReference>
<name>A0ABU3BMP8_9BACT</name>